<comment type="caution">
    <text evidence="1">The sequence shown here is derived from an EMBL/GenBank/DDBJ whole genome shotgun (WGS) entry which is preliminary data.</text>
</comment>
<keyword evidence="2" id="KW-1185">Reference proteome</keyword>
<reference evidence="1 2" key="1">
    <citation type="submission" date="2024-05" db="EMBL/GenBank/DDBJ databases">
        <authorList>
            <person name="Haq I."/>
            <person name="Ullah Z."/>
            <person name="Ahmad R."/>
            <person name="Li M."/>
            <person name="Tong Y."/>
        </authorList>
    </citation>
    <scope>NUCLEOTIDE SEQUENCE [LARGE SCALE GENOMIC DNA]</scope>
    <source>
        <strain evidence="1 2">16A2E</strain>
    </source>
</reference>
<proteinExistence type="predicted"/>
<gene>
    <name evidence="1" type="ORF">ABC228_15960</name>
</gene>
<evidence type="ECO:0000313" key="2">
    <source>
        <dbReference type="Proteomes" id="UP001444625"/>
    </source>
</evidence>
<evidence type="ECO:0000313" key="1">
    <source>
        <dbReference type="EMBL" id="MEN2768679.1"/>
    </source>
</evidence>
<dbReference type="RefSeq" id="WP_345826173.1">
    <property type="nucleotide sequence ID" value="NZ_JBDIML010000006.1"/>
</dbReference>
<protein>
    <submittedName>
        <fullName evidence="1">Uncharacterized protein</fullName>
    </submittedName>
</protein>
<name>A0ABU9XNG8_9BACI</name>
<dbReference type="EMBL" id="JBDIML010000006">
    <property type="protein sequence ID" value="MEN2768679.1"/>
    <property type="molecule type" value="Genomic_DNA"/>
</dbReference>
<sequence length="202" mass="23729">MNLLYKDDQIILENNEEAMTKIFERISEIINKQDVVFSHLVIDDVEVYENHEAYIMSHLSDIDKIEIVTTSTRRMVWETMTSIHAYLERGIPTLKELITESYDKYTEKTWDGINKLAESMQLILQFVEFTNNTNEYPANWSTIEESVKACQESFRKLMEGIEMKDTILISDILSYEVVPAYEDLYKQLSVSLDDKEFLQNVN</sequence>
<accession>A0ABU9XNG8</accession>
<dbReference type="Proteomes" id="UP001444625">
    <property type="component" value="Unassembled WGS sequence"/>
</dbReference>
<organism evidence="1 2">
    <name type="scientific">Ornithinibacillus xuwenensis</name>
    <dbReference type="NCBI Taxonomy" id="3144668"/>
    <lineage>
        <taxon>Bacteria</taxon>
        <taxon>Bacillati</taxon>
        <taxon>Bacillota</taxon>
        <taxon>Bacilli</taxon>
        <taxon>Bacillales</taxon>
        <taxon>Bacillaceae</taxon>
        <taxon>Ornithinibacillus</taxon>
    </lineage>
</organism>